<reference evidence="3" key="1">
    <citation type="submission" date="2018-05" db="EMBL/GenBank/DDBJ databases">
        <title>Draft genome of Mucuna pruriens seed.</title>
        <authorList>
            <person name="Nnadi N.E."/>
            <person name="Vos R."/>
            <person name="Hasami M.H."/>
            <person name="Devisetty U.K."/>
            <person name="Aguiy J.C."/>
        </authorList>
    </citation>
    <scope>NUCLEOTIDE SEQUENCE [LARGE SCALE GENOMIC DNA]</scope>
    <source>
        <strain evidence="3">JCA_2017</strain>
    </source>
</reference>
<feature type="signal peptide" evidence="2">
    <location>
        <begin position="1"/>
        <end position="25"/>
    </location>
</feature>
<dbReference type="OrthoDB" id="1048353at2759"/>
<dbReference type="Proteomes" id="UP000257109">
    <property type="component" value="Unassembled WGS sequence"/>
</dbReference>
<name>A0A371GDQ5_MUCPR</name>
<comment type="caution">
    <text evidence="3">The sequence shown here is derived from an EMBL/GenBank/DDBJ whole genome shotgun (WGS) entry which is preliminary data.</text>
</comment>
<sequence length="1166" mass="128314">MADKLSLIFKLLGCFLCTFILFCTQEKEIEDPVGSGNAGTKKGTLHCVSGKDMLNEEIIDLVSPSPGSEERSDFSAKIWKSSEVERLEFETNLSPEITREEFEVCGVEEDMESGLNKEQVGNSQGGLHSAADVVALEEFGSHLVEEEVEKLGDQTNLLEDVCGIVKAGAETEKQEDNANNPEGSNRNDLSLLLVSPEEFGYPLVEGEIHKTDDCVCVHDAVHNVGDRRFEDDTMCLNTSTGAMDIDEKTNVTVEHFIDEVHLTSEVNSSDLNIHEMVVSGTTTRNADTCEARFVSSPKMSLSPASERMIGFSPKLLNNSETIVLQSGTSFSPETLKVDIEICDMKENIQIDVNKDQVGVLAAPNVMAMSDEDLVEVPFEEFGNHLLEGEVEKLGGKSNLEDVCENGKGRDEAVERGDHNSPQGSNMKDVNVLHASQEESGYPLVEEVQKSDDNIYDGGVYTLENSESEVDAKDTDGNNILTAEHFADDVSNVPSSFKYSDGTPDQFLRNCPLNEVKSSGLDVHQACFLNHLSAHADICEEELKSPQKIGPIADPEVNNLEASAIKAFQAGTYFDPSTLGDVVGTCNVKESMESDKMEIVEYSQEVLHTKNHVNLLQRSMEECNIHIVQGEVTGLFDNDVHDDACVNGGDDTNSPKRSNRADLNLLQVSLKEFGNPLVEGVHKLDEYICVHDALYNVSNGRSEVDTRCLDRSIGPINNDGKTNVTVEHFIDEVHSSTFEDSDGTPVQFLPNDSLNEVKSDLNIHEMVVSGIVIGNADTSETKSVSSRKISLSPTSKRMISSFSPKQLNNSDTKVLQSETIFFPETPRVDIGICDVEGNMQTDVNKEQVDDNQQVIHASSVVMVLNNEDLVQVASVEVGDHLLEGEVEKSGLVADSDECIGFFPNNLEPSATKAFQAETYFDPSTLGDVVVATCNMEESMESDQMEKEYSQEVLHMANELVLLQRSMEEGNSVEEVTRLLDNNDDQEDAGGTGAEEEDKIQHYIKGDMDSFEKLLYEFQSFDDASGQNSDECPPTMPQPGEMKPCTINLQQISASGKVLVLQNVLKIRPAKPLIQGTFQEKMVLATPPKCTPMTSSEDSIIFYPNLFESSMKKELKVVSRMPVKRARDVLGTSDMKENIKIAKKEQVGSIISKSAFPKRQPLQDLQQN</sequence>
<evidence type="ECO:0000313" key="3">
    <source>
        <dbReference type="EMBL" id="RDX88453.1"/>
    </source>
</evidence>
<organism evidence="3 4">
    <name type="scientific">Mucuna pruriens</name>
    <name type="common">Velvet bean</name>
    <name type="synonym">Dolichos pruriens</name>
    <dbReference type="NCBI Taxonomy" id="157652"/>
    <lineage>
        <taxon>Eukaryota</taxon>
        <taxon>Viridiplantae</taxon>
        <taxon>Streptophyta</taxon>
        <taxon>Embryophyta</taxon>
        <taxon>Tracheophyta</taxon>
        <taxon>Spermatophyta</taxon>
        <taxon>Magnoliopsida</taxon>
        <taxon>eudicotyledons</taxon>
        <taxon>Gunneridae</taxon>
        <taxon>Pentapetalae</taxon>
        <taxon>rosids</taxon>
        <taxon>fabids</taxon>
        <taxon>Fabales</taxon>
        <taxon>Fabaceae</taxon>
        <taxon>Papilionoideae</taxon>
        <taxon>50 kb inversion clade</taxon>
        <taxon>NPAAA clade</taxon>
        <taxon>indigoferoid/millettioid clade</taxon>
        <taxon>Phaseoleae</taxon>
        <taxon>Mucuna</taxon>
    </lineage>
</organism>
<evidence type="ECO:0000256" key="2">
    <source>
        <dbReference type="SAM" id="SignalP"/>
    </source>
</evidence>
<evidence type="ECO:0000256" key="1">
    <source>
        <dbReference type="SAM" id="MobiDB-lite"/>
    </source>
</evidence>
<evidence type="ECO:0000313" key="4">
    <source>
        <dbReference type="Proteomes" id="UP000257109"/>
    </source>
</evidence>
<feature type="compositionally biased region" description="Basic and acidic residues" evidence="1">
    <location>
        <begin position="407"/>
        <end position="418"/>
    </location>
</feature>
<protein>
    <submittedName>
        <fullName evidence="3">Uncharacterized protein</fullName>
    </submittedName>
</protein>
<feature type="non-terminal residue" evidence="3">
    <location>
        <position position="1"/>
    </location>
</feature>
<feature type="region of interest" description="Disordered" evidence="1">
    <location>
        <begin position="407"/>
        <end position="426"/>
    </location>
</feature>
<accession>A0A371GDQ5</accession>
<feature type="chain" id="PRO_5017001988" evidence="2">
    <location>
        <begin position="26"/>
        <end position="1166"/>
    </location>
</feature>
<keyword evidence="4" id="KW-1185">Reference proteome</keyword>
<dbReference type="EMBL" id="QJKJ01005934">
    <property type="protein sequence ID" value="RDX88453.1"/>
    <property type="molecule type" value="Genomic_DNA"/>
</dbReference>
<gene>
    <name evidence="3" type="ORF">CR513_29954</name>
</gene>
<keyword evidence="2" id="KW-0732">Signal</keyword>
<proteinExistence type="predicted"/>
<dbReference type="AlphaFoldDB" id="A0A371GDQ5"/>